<gene>
    <name evidence="1" type="ORF">DIAAKJNI_00276</name>
</gene>
<dbReference type="Proteomes" id="UP000639006">
    <property type="component" value="Unassembled WGS sequence"/>
</dbReference>
<reference evidence="1" key="1">
    <citation type="submission" date="2020-10" db="EMBL/GenBank/DDBJ databases">
        <authorList>
            <person name="Hahn C.J."/>
            <person name="Laso-Perez R."/>
            <person name="Vulcano F."/>
            <person name="Vaziourakis K.-M."/>
            <person name="Stokke R."/>
            <person name="Steen I.H."/>
            <person name="Teske A."/>
            <person name="Boetius A."/>
            <person name="Liebeke M."/>
            <person name="Amann R."/>
            <person name="Knittel K."/>
        </authorList>
    </citation>
    <scope>NUCLEOTIDE SEQUENCE</scope>
    <source>
        <strain evidence="1">Gfbio:e3339647-f889-4370-9287-4fb5cb688e4c:AG392M11_GoMArc1</strain>
    </source>
</reference>
<dbReference type="EMBL" id="CAJHIQ010000011">
    <property type="protein sequence ID" value="CAD6492338.1"/>
    <property type="molecule type" value="Genomic_DNA"/>
</dbReference>
<evidence type="ECO:0000313" key="2">
    <source>
        <dbReference type="Proteomes" id="UP000639006"/>
    </source>
</evidence>
<organism evidence="1 2">
    <name type="scientific">Candidatus Argoarchaeum ethanivorans</name>
    <dbReference type="NCBI Taxonomy" id="2608793"/>
    <lineage>
        <taxon>Archaea</taxon>
        <taxon>Methanobacteriati</taxon>
        <taxon>Methanobacteriota</taxon>
        <taxon>Stenosarchaea group</taxon>
        <taxon>Methanomicrobia</taxon>
        <taxon>Methanosarcinales</taxon>
        <taxon>Methanosarcinales incertae sedis</taxon>
        <taxon>GOM Arc I cluster</taxon>
        <taxon>Candidatus Argoarchaeum</taxon>
    </lineage>
</organism>
<comment type="caution">
    <text evidence="1">The sequence shown here is derived from an EMBL/GenBank/DDBJ whole genome shotgun (WGS) entry which is preliminary data.</text>
</comment>
<name>A0A811T937_9EURY</name>
<sequence>MPGLIDFFHDQLRFAVYHRYLNMASPEADLSGAYCKSHSQLADYFRGVVSDEGYPVAWHSDPPQGLAELMHYLNVRKSHLMGCILLPVTLYFL</sequence>
<evidence type="ECO:0000313" key="1">
    <source>
        <dbReference type="EMBL" id="CAD6492338.1"/>
    </source>
</evidence>
<protein>
    <submittedName>
        <fullName evidence="1">Uncharacterized protein</fullName>
    </submittedName>
</protein>
<dbReference type="AlphaFoldDB" id="A0A811T937"/>
<proteinExistence type="predicted"/>
<accession>A0A811T937</accession>